<reference evidence="2 3" key="1">
    <citation type="submission" date="2023-12" db="EMBL/GenBank/DDBJ databases">
        <title>Blastococcus brunescens sp. nov., an actonobacterium isolated from sandstone collected in sahara desert.</title>
        <authorList>
            <person name="Gtari M."/>
            <person name="Ghodhbane F."/>
        </authorList>
    </citation>
    <scope>NUCLEOTIDE SEQUENCE [LARGE SCALE GENOMIC DNA]</scope>
    <source>
        <strain evidence="2 3">BMG 8361</strain>
    </source>
</reference>
<dbReference type="PANTHER" id="PTHR46438:SF11">
    <property type="entry name" value="LIPASE-RELATED"/>
    <property type="match status" value="1"/>
</dbReference>
<dbReference type="SUPFAM" id="SSF53474">
    <property type="entry name" value="alpha/beta-Hydrolases"/>
    <property type="match status" value="1"/>
</dbReference>
<gene>
    <name evidence="2" type="ORF">U6N30_09605</name>
</gene>
<keyword evidence="3" id="KW-1185">Reference proteome</keyword>
<protein>
    <submittedName>
        <fullName evidence="2">Alpha/beta hydrolase</fullName>
    </submittedName>
</protein>
<dbReference type="Proteomes" id="UP001324287">
    <property type="component" value="Chromosome"/>
</dbReference>
<proteinExistence type="predicted"/>
<evidence type="ECO:0000313" key="2">
    <source>
        <dbReference type="EMBL" id="WRL65790.1"/>
    </source>
</evidence>
<dbReference type="RefSeq" id="WP_324277107.1">
    <property type="nucleotide sequence ID" value="NZ_CP141261.1"/>
</dbReference>
<dbReference type="PRINTS" id="PR00111">
    <property type="entry name" value="ABHYDROLASE"/>
</dbReference>
<accession>A0ABZ1B4Q2</accession>
<feature type="domain" description="AB hydrolase-1" evidence="1">
    <location>
        <begin position="34"/>
        <end position="289"/>
    </location>
</feature>
<name>A0ABZ1B4Q2_9ACTN</name>
<dbReference type="EMBL" id="CP141261">
    <property type="protein sequence ID" value="WRL65790.1"/>
    <property type="molecule type" value="Genomic_DNA"/>
</dbReference>
<dbReference type="PANTHER" id="PTHR46438">
    <property type="entry name" value="ALPHA/BETA-HYDROLASES SUPERFAMILY PROTEIN"/>
    <property type="match status" value="1"/>
</dbReference>
<evidence type="ECO:0000313" key="3">
    <source>
        <dbReference type="Proteomes" id="UP001324287"/>
    </source>
</evidence>
<dbReference type="Pfam" id="PF12697">
    <property type="entry name" value="Abhydrolase_6"/>
    <property type="match status" value="1"/>
</dbReference>
<sequence length="304" mass="32881">MTEQRAQDGQSRTVDLGGPVHYVDFGGPDEAPTVVLVHGLGGSHLNWDLFAPLLREHARILAVDLPGFGLSEPGHRLATVQNNVTVLDRFLREVAGTPAVLVGNSMGGMISILQASRRPETVTGLVLVDPAVPGPRQKLDARVAANFAMFAVPGVGERFLAARRRRRGARATVLDTLALCGLAEDDVPPRLIDRSIELVDQRQDVAGMDRAFLTAARSLLLLLLDPRLLRRAMASIRVPVLLVHGDQDRLVPVAAARQAALRHPAWTYLELPGIGHVPQLQVPDRLAEVVASWLDETAETRATA</sequence>
<dbReference type="InterPro" id="IPR029058">
    <property type="entry name" value="AB_hydrolase_fold"/>
</dbReference>
<organism evidence="2 3">
    <name type="scientific">Blastococcus brunescens</name>
    <dbReference type="NCBI Taxonomy" id="1564165"/>
    <lineage>
        <taxon>Bacteria</taxon>
        <taxon>Bacillati</taxon>
        <taxon>Actinomycetota</taxon>
        <taxon>Actinomycetes</taxon>
        <taxon>Geodermatophilales</taxon>
        <taxon>Geodermatophilaceae</taxon>
        <taxon>Blastococcus</taxon>
    </lineage>
</organism>
<evidence type="ECO:0000259" key="1">
    <source>
        <dbReference type="Pfam" id="PF12697"/>
    </source>
</evidence>
<dbReference type="InterPro" id="IPR000073">
    <property type="entry name" value="AB_hydrolase_1"/>
</dbReference>
<dbReference type="Gene3D" id="3.40.50.1820">
    <property type="entry name" value="alpha/beta hydrolase"/>
    <property type="match status" value="1"/>
</dbReference>
<dbReference type="GO" id="GO:0016787">
    <property type="term" value="F:hydrolase activity"/>
    <property type="evidence" value="ECO:0007669"/>
    <property type="project" value="UniProtKB-KW"/>
</dbReference>
<keyword evidence="2" id="KW-0378">Hydrolase</keyword>